<comment type="pathway">
    <text evidence="2">Glycan metabolism.</text>
</comment>
<sequence>MPELSPELSLWLVDATIHVLFALKYVAITLCLLMLAMGIDDLFLDLIYWSRRSWRYWSIYRDNPRANEERLYQAREKPLAVMVPAWQEVGVVGQMAQLMASTMDYENYQIFVGTYPNDPETQAEVDAVCQSFSNVHKVVTVRPGPTSKADCLNNIIEAIARFEKAAGIEFAGCILHDAEDVISPMELRLYNYLLPDKDLIQVPVYPFRPRWYQLSGGHYIDEFSEYHGKDVLIREAMCGQVPSAGVGTCFSRRALAHLRELNDGITFDIWSLTEDYDIGFRLHESGLSCVFVRYSVERDELSPRREHAHGLSMRDSKVICVREHFPTALGAVVRQKSRWITGIVFQGYQHLGWSRTNWRLNYFLWRDRRGLVAYPLALVATLLMLILAGLWLYAVLSPQAWHFQSILGGWLLETLLTINGLLLVNRAFQRFYFVKIYYGWRQGLLSFPRMLWSNLVNFLANVRAWKLFFTRARHRTFAWDKTTHDFPQLDDAVQVSLEALLIEDGVVTASDIERIGVEVGARRLPRELIARDLVSGATLARLEARRRGIASVEIHPLVLSPALIDALPRHVALRYATLPIGESGDSLIIATETALSPVAIGAIGRRIKRPVEQRLVPLGRVTLGLRHWYLGELGDVDRDRLLELDADADAARLDGYCAHQYLLGELLLEQGLITPALFGQAMIDFDPEQGCLGDFLVARGMIESNDLERALALQADHRRQAARSLEDVAV</sequence>
<dbReference type="Pfam" id="PF05157">
    <property type="entry name" value="MshEN"/>
    <property type="match status" value="1"/>
</dbReference>
<evidence type="ECO:0000313" key="11">
    <source>
        <dbReference type="EMBL" id="XBO71739.1"/>
    </source>
</evidence>
<dbReference type="Pfam" id="PF13632">
    <property type="entry name" value="Glyco_trans_2_3"/>
    <property type="match status" value="1"/>
</dbReference>
<dbReference type="InterPro" id="IPR050321">
    <property type="entry name" value="Glycosyltr_2/OpgH_subfam"/>
</dbReference>
<dbReference type="RefSeq" id="WP_348827590.1">
    <property type="nucleotide sequence ID" value="NZ_CP098827.1"/>
</dbReference>
<dbReference type="NCBIfam" id="NF012033">
    <property type="entry name" value="PRK15489.1"/>
    <property type="match status" value="1"/>
</dbReference>
<dbReference type="InterPro" id="IPR007831">
    <property type="entry name" value="T2SS_GspE_N"/>
</dbReference>
<evidence type="ECO:0000256" key="7">
    <source>
        <dbReference type="ARBA" id="ARBA00023136"/>
    </source>
</evidence>
<dbReference type="InterPro" id="IPR037257">
    <property type="entry name" value="T2SS_E_N_sf"/>
</dbReference>
<feature type="transmembrane region" description="Helical" evidence="8">
    <location>
        <begin position="371"/>
        <end position="394"/>
    </location>
</feature>
<evidence type="ECO:0000259" key="10">
    <source>
        <dbReference type="Pfam" id="PF13632"/>
    </source>
</evidence>
<keyword evidence="6 8" id="KW-1133">Transmembrane helix</keyword>
<evidence type="ECO:0000256" key="2">
    <source>
        <dbReference type="ARBA" id="ARBA00004881"/>
    </source>
</evidence>
<dbReference type="InterPro" id="IPR029044">
    <property type="entry name" value="Nucleotide-diphossugar_trans"/>
</dbReference>
<proteinExistence type="predicted"/>
<name>A0AAU7KK07_9GAMM</name>
<evidence type="ECO:0000256" key="3">
    <source>
        <dbReference type="ARBA" id="ARBA00022676"/>
    </source>
</evidence>
<evidence type="ECO:0000256" key="6">
    <source>
        <dbReference type="ARBA" id="ARBA00022989"/>
    </source>
</evidence>
<dbReference type="Gene3D" id="3.90.550.10">
    <property type="entry name" value="Spore Coat Polysaccharide Biosynthesis Protein SpsA, Chain A"/>
    <property type="match status" value="1"/>
</dbReference>
<dbReference type="SUPFAM" id="SSF160246">
    <property type="entry name" value="EspE N-terminal domain-like"/>
    <property type="match status" value="1"/>
</dbReference>
<organism evidence="11">
    <name type="scientific">Halomonas sp. RT37</name>
    <dbReference type="NCBI Taxonomy" id="2950872"/>
    <lineage>
        <taxon>Bacteria</taxon>
        <taxon>Pseudomonadati</taxon>
        <taxon>Pseudomonadota</taxon>
        <taxon>Gammaproteobacteria</taxon>
        <taxon>Oceanospirillales</taxon>
        <taxon>Halomonadaceae</taxon>
        <taxon>Halomonas</taxon>
    </lineage>
</organism>
<evidence type="ECO:0000256" key="4">
    <source>
        <dbReference type="ARBA" id="ARBA00022679"/>
    </source>
</evidence>
<feature type="domain" description="Glycosyltransferase 2-like" evidence="10">
    <location>
        <begin position="174"/>
        <end position="392"/>
    </location>
</feature>
<keyword evidence="4 11" id="KW-0808">Transferase</keyword>
<keyword evidence="5 8" id="KW-0812">Transmembrane</keyword>
<comment type="subcellular location">
    <subcellularLocation>
        <location evidence="1">Membrane</location>
        <topology evidence="1">Multi-pass membrane protein</topology>
    </subcellularLocation>
</comment>
<feature type="transmembrane region" description="Helical" evidence="8">
    <location>
        <begin position="406"/>
        <end position="425"/>
    </location>
</feature>
<evidence type="ECO:0000256" key="1">
    <source>
        <dbReference type="ARBA" id="ARBA00004141"/>
    </source>
</evidence>
<keyword evidence="3" id="KW-0328">Glycosyltransferase</keyword>
<protein>
    <submittedName>
        <fullName evidence="11">Glycosyl transferase family protein</fullName>
    </submittedName>
</protein>
<dbReference type="PANTHER" id="PTHR43867:SF2">
    <property type="entry name" value="CELLULOSE SYNTHASE CATALYTIC SUBUNIT A [UDP-FORMING]"/>
    <property type="match status" value="1"/>
</dbReference>
<evidence type="ECO:0000256" key="8">
    <source>
        <dbReference type="SAM" id="Phobius"/>
    </source>
</evidence>
<dbReference type="InterPro" id="IPR001173">
    <property type="entry name" value="Glyco_trans_2-like"/>
</dbReference>
<gene>
    <name evidence="11" type="ORF">NFG58_03205</name>
</gene>
<reference evidence="11" key="1">
    <citation type="submission" date="2022-06" db="EMBL/GenBank/DDBJ databases">
        <title>A novel DMS-producing enzyme.</title>
        <authorList>
            <person name="Zhang Y."/>
        </authorList>
    </citation>
    <scope>NUCLEOTIDE SEQUENCE</scope>
    <source>
        <strain evidence="11">RT37</strain>
    </source>
</reference>
<feature type="domain" description="Type II secretion system protein GspE N-terminal" evidence="9">
    <location>
        <begin position="548"/>
        <end position="633"/>
    </location>
</feature>
<keyword evidence="7 8" id="KW-0472">Membrane</keyword>
<dbReference type="EMBL" id="CP098827">
    <property type="protein sequence ID" value="XBO71739.1"/>
    <property type="molecule type" value="Genomic_DNA"/>
</dbReference>
<accession>A0AAU7KK07</accession>
<dbReference type="NCBIfam" id="NF011305">
    <property type="entry name" value="PRK14716.1-3"/>
    <property type="match status" value="1"/>
</dbReference>
<evidence type="ECO:0000259" key="9">
    <source>
        <dbReference type="Pfam" id="PF05157"/>
    </source>
</evidence>
<feature type="transmembrane region" description="Helical" evidence="8">
    <location>
        <begin position="20"/>
        <end position="44"/>
    </location>
</feature>
<dbReference type="GO" id="GO:0016020">
    <property type="term" value="C:membrane"/>
    <property type="evidence" value="ECO:0007669"/>
    <property type="project" value="UniProtKB-SubCell"/>
</dbReference>
<dbReference type="SUPFAM" id="SSF53448">
    <property type="entry name" value="Nucleotide-diphospho-sugar transferases"/>
    <property type="match status" value="1"/>
</dbReference>
<dbReference type="PANTHER" id="PTHR43867">
    <property type="entry name" value="CELLULOSE SYNTHASE CATALYTIC SUBUNIT A [UDP-FORMING]"/>
    <property type="match status" value="1"/>
</dbReference>
<dbReference type="GO" id="GO:0016757">
    <property type="term" value="F:glycosyltransferase activity"/>
    <property type="evidence" value="ECO:0007669"/>
    <property type="project" value="UniProtKB-KW"/>
</dbReference>
<evidence type="ECO:0000256" key="5">
    <source>
        <dbReference type="ARBA" id="ARBA00022692"/>
    </source>
</evidence>
<dbReference type="AlphaFoldDB" id="A0AAU7KK07"/>